<dbReference type="Pfam" id="PF14310">
    <property type="entry name" value="Fn3-like"/>
    <property type="match status" value="1"/>
</dbReference>
<dbReference type="SMART" id="SM01217">
    <property type="entry name" value="Fn3_like"/>
    <property type="match status" value="1"/>
</dbReference>
<evidence type="ECO:0000313" key="12">
    <source>
        <dbReference type="EMBL" id="KAK0435930.1"/>
    </source>
</evidence>
<dbReference type="PANTHER" id="PTHR42715:SF2">
    <property type="entry name" value="BETA-GLUCOSIDASE F-RELATED"/>
    <property type="match status" value="1"/>
</dbReference>
<dbReference type="InterPro" id="IPR017853">
    <property type="entry name" value="GH"/>
</dbReference>
<gene>
    <name evidence="12" type="ORF">EV420DRAFT_1623561</name>
</gene>
<dbReference type="EMBL" id="JAUEPS010000138">
    <property type="protein sequence ID" value="KAK0435930.1"/>
    <property type="molecule type" value="Genomic_DNA"/>
</dbReference>
<comment type="catalytic activity">
    <reaction evidence="1">
        <text>Hydrolysis of terminal, non-reducing beta-D-glucosyl residues with release of beta-D-glucose.</text>
        <dbReference type="EC" id="3.2.1.21"/>
    </reaction>
</comment>
<evidence type="ECO:0000256" key="8">
    <source>
        <dbReference type="ARBA" id="ARBA00023277"/>
    </source>
</evidence>
<protein>
    <recommendedName>
        <fullName evidence="4">beta-glucosidase</fullName>
        <ecNumber evidence="4">3.2.1.21</ecNumber>
    </recommendedName>
</protein>
<dbReference type="InterPro" id="IPR036881">
    <property type="entry name" value="Glyco_hydro_3_C_sf"/>
</dbReference>
<evidence type="ECO:0000256" key="5">
    <source>
        <dbReference type="ARBA" id="ARBA00022801"/>
    </source>
</evidence>
<comment type="caution">
    <text evidence="12">The sequence shown here is derived from an EMBL/GenBank/DDBJ whole genome shotgun (WGS) entry which is preliminary data.</text>
</comment>
<evidence type="ECO:0000256" key="3">
    <source>
        <dbReference type="ARBA" id="ARBA00005336"/>
    </source>
</evidence>
<dbReference type="SUPFAM" id="SSF51445">
    <property type="entry name" value="(Trans)glycosidases"/>
    <property type="match status" value="1"/>
</dbReference>
<name>A0AA39J5Q1_ARMTA</name>
<dbReference type="GO" id="GO:0030245">
    <property type="term" value="P:cellulose catabolic process"/>
    <property type="evidence" value="ECO:0007669"/>
    <property type="project" value="UniProtKB-KW"/>
</dbReference>
<dbReference type="InterPro" id="IPR026891">
    <property type="entry name" value="Fn3-like"/>
</dbReference>
<dbReference type="Pfam" id="PF00933">
    <property type="entry name" value="Glyco_hydro_3"/>
    <property type="match status" value="1"/>
</dbReference>
<evidence type="ECO:0000256" key="7">
    <source>
        <dbReference type="ARBA" id="ARBA00023180"/>
    </source>
</evidence>
<keyword evidence="8" id="KW-0119">Carbohydrate metabolism</keyword>
<dbReference type="Gene3D" id="3.20.20.300">
    <property type="entry name" value="Glycoside hydrolase, family 3, N-terminal domain"/>
    <property type="match status" value="1"/>
</dbReference>
<evidence type="ECO:0000259" key="11">
    <source>
        <dbReference type="SMART" id="SM01217"/>
    </source>
</evidence>
<comment type="similarity">
    <text evidence="3">Belongs to the glycosyl hydrolase 3 family.</text>
</comment>
<dbReference type="RefSeq" id="XP_060322116.1">
    <property type="nucleotide sequence ID" value="XM_060475950.1"/>
</dbReference>
<dbReference type="PRINTS" id="PR00133">
    <property type="entry name" value="GLHYDRLASE3"/>
</dbReference>
<keyword evidence="7" id="KW-0325">Glycoprotein</keyword>
<keyword evidence="13" id="KW-1185">Reference proteome</keyword>
<dbReference type="Proteomes" id="UP001175211">
    <property type="component" value="Unassembled WGS sequence"/>
</dbReference>
<evidence type="ECO:0000256" key="9">
    <source>
        <dbReference type="ARBA" id="ARBA00023295"/>
    </source>
</evidence>
<reference evidence="12" key="1">
    <citation type="submission" date="2023-06" db="EMBL/GenBank/DDBJ databases">
        <authorList>
            <consortium name="Lawrence Berkeley National Laboratory"/>
            <person name="Ahrendt S."/>
            <person name="Sahu N."/>
            <person name="Indic B."/>
            <person name="Wong-Bajracharya J."/>
            <person name="Merenyi Z."/>
            <person name="Ke H.-M."/>
            <person name="Monk M."/>
            <person name="Kocsube S."/>
            <person name="Drula E."/>
            <person name="Lipzen A."/>
            <person name="Balint B."/>
            <person name="Henrissat B."/>
            <person name="Andreopoulos B."/>
            <person name="Martin F.M."/>
            <person name="Harder C.B."/>
            <person name="Rigling D."/>
            <person name="Ford K.L."/>
            <person name="Foster G.D."/>
            <person name="Pangilinan J."/>
            <person name="Papanicolaou A."/>
            <person name="Barry K."/>
            <person name="LaButti K."/>
            <person name="Viragh M."/>
            <person name="Koriabine M."/>
            <person name="Yan M."/>
            <person name="Riley R."/>
            <person name="Champramary S."/>
            <person name="Plett K.L."/>
            <person name="Tsai I.J."/>
            <person name="Slot J."/>
            <person name="Sipos G."/>
            <person name="Plett J."/>
            <person name="Nagy L.G."/>
            <person name="Grigoriev I.V."/>
        </authorList>
    </citation>
    <scope>NUCLEOTIDE SEQUENCE</scope>
    <source>
        <strain evidence="12">CCBAS 213</strain>
    </source>
</reference>
<dbReference type="InterPro" id="IPR001764">
    <property type="entry name" value="Glyco_hydro_3_N"/>
</dbReference>
<evidence type="ECO:0000256" key="6">
    <source>
        <dbReference type="ARBA" id="ARBA00023001"/>
    </source>
</evidence>
<keyword evidence="5 12" id="KW-0378">Hydrolase</keyword>
<dbReference type="Gene3D" id="2.60.40.10">
    <property type="entry name" value="Immunoglobulins"/>
    <property type="match status" value="1"/>
</dbReference>
<dbReference type="InterPro" id="IPR013783">
    <property type="entry name" value="Ig-like_fold"/>
</dbReference>
<keyword evidence="9" id="KW-0326">Glycosidase</keyword>
<dbReference type="EC" id="3.2.1.21" evidence="4"/>
<evidence type="ECO:0000256" key="1">
    <source>
        <dbReference type="ARBA" id="ARBA00000448"/>
    </source>
</evidence>
<dbReference type="InterPro" id="IPR002772">
    <property type="entry name" value="Glyco_hydro_3_C"/>
</dbReference>
<keyword evidence="6" id="KW-0136">Cellulose degradation</keyword>
<dbReference type="PANTHER" id="PTHR42715">
    <property type="entry name" value="BETA-GLUCOSIDASE"/>
    <property type="match status" value="1"/>
</dbReference>
<dbReference type="FunFam" id="3.20.20.300:FF:000002">
    <property type="entry name" value="Probable beta-glucosidase"/>
    <property type="match status" value="1"/>
</dbReference>
<dbReference type="SUPFAM" id="SSF52279">
    <property type="entry name" value="Beta-D-glucan exohydrolase, C-terminal domain"/>
    <property type="match status" value="1"/>
</dbReference>
<comment type="pathway">
    <text evidence="2">Glycan metabolism; cellulose degradation.</text>
</comment>
<dbReference type="Gene3D" id="3.40.50.1700">
    <property type="entry name" value="Glycoside hydrolase family 3 C-terminal domain"/>
    <property type="match status" value="1"/>
</dbReference>
<evidence type="ECO:0000256" key="4">
    <source>
        <dbReference type="ARBA" id="ARBA00012744"/>
    </source>
</evidence>
<dbReference type="InterPro" id="IPR036962">
    <property type="entry name" value="Glyco_hydro_3_N_sf"/>
</dbReference>
<keyword evidence="10" id="KW-0624">Polysaccharide degradation</keyword>
<dbReference type="Pfam" id="PF01915">
    <property type="entry name" value="Glyco_hydro_3_C"/>
    <property type="match status" value="1"/>
</dbReference>
<evidence type="ECO:0000313" key="13">
    <source>
        <dbReference type="Proteomes" id="UP001175211"/>
    </source>
</evidence>
<dbReference type="GO" id="GO:0008422">
    <property type="term" value="F:beta-glucosidase activity"/>
    <property type="evidence" value="ECO:0007669"/>
    <property type="project" value="UniProtKB-EC"/>
</dbReference>
<organism evidence="12 13">
    <name type="scientific">Armillaria tabescens</name>
    <name type="common">Ringless honey mushroom</name>
    <name type="synonym">Agaricus tabescens</name>
    <dbReference type="NCBI Taxonomy" id="1929756"/>
    <lineage>
        <taxon>Eukaryota</taxon>
        <taxon>Fungi</taxon>
        <taxon>Dikarya</taxon>
        <taxon>Basidiomycota</taxon>
        <taxon>Agaricomycotina</taxon>
        <taxon>Agaricomycetes</taxon>
        <taxon>Agaricomycetidae</taxon>
        <taxon>Agaricales</taxon>
        <taxon>Marasmiineae</taxon>
        <taxon>Physalacriaceae</taxon>
        <taxon>Desarmillaria</taxon>
    </lineage>
</organism>
<evidence type="ECO:0000256" key="10">
    <source>
        <dbReference type="ARBA" id="ARBA00023326"/>
    </source>
</evidence>
<proteinExistence type="inferred from homology"/>
<dbReference type="InterPro" id="IPR050288">
    <property type="entry name" value="Cellulose_deg_GH3"/>
</dbReference>
<dbReference type="GeneID" id="85359498"/>
<accession>A0AA39J5Q1</accession>
<dbReference type="AlphaFoldDB" id="A0AA39J5Q1"/>
<sequence length="696" mass="74408">MEKHKQGRGLTLDEKLGLVIGVGQFGSRCVGNITPPSRSITLSSMTLTIPPICFNDGPAGLRLIKEVTGFPTGINAASTFSRRLMQARGVALAEEFRGKSVHVFLGLAMDIMRNPKAGRGWERAGPDPYLSGEFAYETIVGIQSMGVQACAKHFIANNQEHSRYGLSADVDDRTLHEIYWWPFMRSIDADVASVMCAYNRLNQTSSCHNEALIGSNGLLRQGGFQGYVVSDWGATHDSASDNANAGLDMEQPGDYLKIGGGVYGNGGLKSAVNSGSVSVTRLSEMVVRVLAPFLHLGQDSDYPDINFNAQEPDGSGSLNLGISVRSEAHTALTREIGAASAVLLKNNRTTMTGLPVAQERIKTIAIVGRDAKMPNLNCNDTGECNNGTMSVGWGSGTNSLQYIVPPIDAITDFVGSSATINSSLSNDLSAGPAAAKGKDLAIVFVNAMSGELQGYETVAGNMDDRNDLDLWYKGSSLVKAVAAVCNNTIVVVHSVGPVYMDWSTHVNVSAVIYAGAPGEQTGPSIVDIIWGAINPSGWLPFSIAYDEDAYGTKIITYTEKLLLDYRYMDQQGITPQFEFGFGLSFTTFSYSSLSITSSGSSKVISFNIANIGAFNGTEIPQMYLGFPDGAGEPQKVLRGFDEVVLAVGETSTVSMTISLKEMSIWDVLSQSWVKPSGTFTVYVGASIKDIRLTGSF</sequence>
<feature type="domain" description="Fibronectin type III-like" evidence="11">
    <location>
        <begin position="618"/>
        <end position="687"/>
    </location>
</feature>
<evidence type="ECO:0000256" key="2">
    <source>
        <dbReference type="ARBA" id="ARBA00004987"/>
    </source>
</evidence>